<sequence>MLHKGVGQQQEHELQSNVFETLQNQDNILGSTPVYDLDGLGPEIALQNQVQTSELIPTSSNYTNNAVQDISMYQSSESSWMQNVFNPQSEVLMHPNFDEPQMFTTNPAMNYQIAQSSRLEHQNQNYNQISAPSVWGSQYAPNYIMPSQNQLLTTPMYQATQNPQMLVDSYSQFQLPIQQTFSSEDVNTRHSALMHAQENNSQVIVPSGNIQHTAFDPMQQISMFQNRPDEVIYNGEMSNINFQPQTAPFHESITSSFGIPTSEELSIRIFGHVGIVPSEENSLRKAKIDEQRRNDVGTQTVSWDQFLGNTQGSSWNEVHANAQIVSMDEVPANTQNVSWDEILANSQTILRNEVPANQCDKGKLPESPSTGLEHRIKSQLYYSNISESHDSPKNMPPQMQQVVPVVTTDGVQANQCDKGKLPQSPSTRIHSGTIQRITYLRPNRTVTIVPSSSSSSPATQQNQKEVLTNQKVDDSIKQGEKDNDRVLPRRRGRPPKRREQGENNLSKLTKKQKIGSSSVVSGNIETTSTPQQQQMTLENVSNVQTRRKYENAIFHKNDDGSLDPHIRKFKNLFAKQDDNEDERATALVDGVDVTLPINEEERVIGLFRRPNKKIEEDYYYIDELDSSYPDESGDN</sequence>
<gene>
    <name evidence="2" type="ORF">VFH_II083520</name>
</gene>
<proteinExistence type="predicted"/>
<feature type="compositionally biased region" description="Polar residues" evidence="1">
    <location>
        <begin position="514"/>
        <end position="536"/>
    </location>
</feature>
<feature type="compositionally biased region" description="Polar residues" evidence="1">
    <location>
        <begin position="423"/>
        <end position="435"/>
    </location>
</feature>
<feature type="region of interest" description="Disordered" evidence="1">
    <location>
        <begin position="414"/>
        <end position="435"/>
    </location>
</feature>
<accession>A0AAV0ZH05</accession>
<feature type="compositionally biased region" description="Polar residues" evidence="1">
    <location>
        <begin position="457"/>
        <end position="470"/>
    </location>
</feature>
<evidence type="ECO:0000256" key="1">
    <source>
        <dbReference type="SAM" id="MobiDB-lite"/>
    </source>
</evidence>
<feature type="region of interest" description="Disordered" evidence="1">
    <location>
        <begin position="447"/>
        <end position="536"/>
    </location>
</feature>
<feature type="compositionally biased region" description="Basic and acidic residues" evidence="1">
    <location>
        <begin position="471"/>
        <end position="487"/>
    </location>
</feature>
<evidence type="ECO:0000313" key="3">
    <source>
        <dbReference type="Proteomes" id="UP001157006"/>
    </source>
</evidence>
<protein>
    <submittedName>
        <fullName evidence="2">Uncharacterized protein</fullName>
    </submittedName>
</protein>
<reference evidence="2 3" key="1">
    <citation type="submission" date="2023-01" db="EMBL/GenBank/DDBJ databases">
        <authorList>
            <person name="Kreplak J."/>
        </authorList>
    </citation>
    <scope>NUCLEOTIDE SEQUENCE [LARGE SCALE GENOMIC DNA]</scope>
</reference>
<organism evidence="2 3">
    <name type="scientific">Vicia faba</name>
    <name type="common">Broad bean</name>
    <name type="synonym">Faba vulgaris</name>
    <dbReference type="NCBI Taxonomy" id="3906"/>
    <lineage>
        <taxon>Eukaryota</taxon>
        <taxon>Viridiplantae</taxon>
        <taxon>Streptophyta</taxon>
        <taxon>Embryophyta</taxon>
        <taxon>Tracheophyta</taxon>
        <taxon>Spermatophyta</taxon>
        <taxon>Magnoliopsida</taxon>
        <taxon>eudicotyledons</taxon>
        <taxon>Gunneridae</taxon>
        <taxon>Pentapetalae</taxon>
        <taxon>rosids</taxon>
        <taxon>fabids</taxon>
        <taxon>Fabales</taxon>
        <taxon>Fabaceae</taxon>
        <taxon>Papilionoideae</taxon>
        <taxon>50 kb inversion clade</taxon>
        <taxon>NPAAA clade</taxon>
        <taxon>Hologalegina</taxon>
        <taxon>IRL clade</taxon>
        <taxon>Fabeae</taxon>
        <taxon>Vicia</taxon>
    </lineage>
</organism>
<keyword evidence="3" id="KW-1185">Reference proteome</keyword>
<dbReference type="AlphaFoldDB" id="A0AAV0ZH05"/>
<evidence type="ECO:0000313" key="2">
    <source>
        <dbReference type="EMBL" id="CAI8597479.1"/>
    </source>
</evidence>
<dbReference type="EMBL" id="OX451737">
    <property type="protein sequence ID" value="CAI8597479.1"/>
    <property type="molecule type" value="Genomic_DNA"/>
</dbReference>
<name>A0AAV0ZH05_VICFA</name>
<dbReference type="Proteomes" id="UP001157006">
    <property type="component" value="Chromosome 2"/>
</dbReference>